<evidence type="ECO:0000256" key="1">
    <source>
        <dbReference type="SAM" id="MobiDB-lite"/>
    </source>
</evidence>
<feature type="compositionally biased region" description="Basic and acidic residues" evidence="1">
    <location>
        <begin position="245"/>
        <end position="264"/>
    </location>
</feature>
<dbReference type="OrthoDB" id="5598844at2759"/>
<sequence length="464" mass="53170">MHRSRRRTRREPSEEPVRRTRPRRTASVRVESEEEIQQDDSSDEYSEQESVPVPRRRRPTRAASPSSGSEAGADSTPAPDSDTVEVDGREYEIKDDQLALQPDPEGDKKVDAQGRLQGGRTYRVPTFTMPWSSDQERLYMLAIDVARALGFRDSAYFFRKHPLLHKISLSNEERERLATDRLAGTQLRVRNVTVVTARSVFQLVGARIVSRGRLVMDDYYESQARSEGHREGALVSMPSIEDILRAERRRESDRERERGRRKPDAATYTTIDPQGDAVVTTFGDAGHAPFERAGQWAQRRLALQRADITEENWMAAYARSAQSFNAELNEARRERLVAFPWFGTRSMAQAHVPPDEEGVAMQEDDEEHLLLDVRPPWERPTETHEARVAKQRAAKQRHQQQRRARQPVLGVYEPHTHMPQLAKETQAEHARMQKVDDTPHLDVPHGERARLATLDTFLVMPVAR</sequence>
<reference evidence="2 3" key="1">
    <citation type="submission" date="2017-10" db="EMBL/GenBank/DDBJ databases">
        <title>A novel species of cold-tolerant Malassezia isolated from bats.</title>
        <authorList>
            <person name="Lorch J.M."/>
            <person name="Palmer J.M."/>
            <person name="Vanderwolf K.J."/>
            <person name="Schmidt K.Z."/>
            <person name="Verant M.L."/>
            <person name="Weller T.J."/>
            <person name="Blehert D.S."/>
        </authorList>
    </citation>
    <scope>NUCLEOTIDE SEQUENCE [LARGE SCALE GENOMIC DNA]</scope>
    <source>
        <strain evidence="2 3">NWHC:44797-103</strain>
    </source>
</reference>
<feature type="compositionally biased region" description="Basic residues" evidence="1">
    <location>
        <begin position="389"/>
        <end position="405"/>
    </location>
</feature>
<organism evidence="2 3">
    <name type="scientific">Malassezia vespertilionis</name>
    <dbReference type="NCBI Taxonomy" id="2020962"/>
    <lineage>
        <taxon>Eukaryota</taxon>
        <taxon>Fungi</taxon>
        <taxon>Dikarya</taxon>
        <taxon>Basidiomycota</taxon>
        <taxon>Ustilaginomycotina</taxon>
        <taxon>Malasseziomycetes</taxon>
        <taxon>Malasseziales</taxon>
        <taxon>Malasseziaceae</taxon>
        <taxon>Malassezia</taxon>
    </lineage>
</organism>
<feature type="region of interest" description="Disordered" evidence="1">
    <location>
        <begin position="379"/>
        <end position="405"/>
    </location>
</feature>
<feature type="region of interest" description="Disordered" evidence="1">
    <location>
        <begin position="245"/>
        <end position="269"/>
    </location>
</feature>
<dbReference type="AlphaFoldDB" id="A0A2N1JFS8"/>
<keyword evidence="3" id="KW-1185">Reference proteome</keyword>
<accession>A0A2N1JFS8</accession>
<name>A0A2N1JFS8_9BASI</name>
<dbReference type="STRING" id="2020962.A0A2N1JFS8"/>
<feature type="compositionally biased region" description="Basic and acidic residues" evidence="1">
    <location>
        <begin position="379"/>
        <end position="388"/>
    </location>
</feature>
<evidence type="ECO:0000313" key="3">
    <source>
        <dbReference type="Proteomes" id="UP000232875"/>
    </source>
</evidence>
<feature type="compositionally biased region" description="Low complexity" evidence="1">
    <location>
        <begin position="61"/>
        <end position="75"/>
    </location>
</feature>
<dbReference type="Proteomes" id="UP000232875">
    <property type="component" value="Unassembled WGS sequence"/>
</dbReference>
<protein>
    <submittedName>
        <fullName evidence="2">Uncharacterized protein</fullName>
    </submittedName>
</protein>
<dbReference type="EMBL" id="KZ454987">
    <property type="protein sequence ID" value="PKI85399.1"/>
    <property type="molecule type" value="Genomic_DNA"/>
</dbReference>
<proteinExistence type="predicted"/>
<feature type="region of interest" description="Disordered" evidence="1">
    <location>
        <begin position="1"/>
        <end position="84"/>
    </location>
</feature>
<dbReference type="InterPro" id="IPR013933">
    <property type="entry name" value="CRC_Rsc7/Swp82"/>
</dbReference>
<feature type="compositionally biased region" description="Acidic residues" evidence="1">
    <location>
        <begin position="32"/>
        <end position="47"/>
    </location>
</feature>
<gene>
    <name evidence="2" type="ORF">MVES_000239</name>
</gene>
<dbReference type="Pfam" id="PF08624">
    <property type="entry name" value="CRC_subunit"/>
    <property type="match status" value="1"/>
</dbReference>
<evidence type="ECO:0000313" key="2">
    <source>
        <dbReference type="EMBL" id="PKI85399.1"/>
    </source>
</evidence>